<name>A0AC35UDZ7_9BILA</name>
<organism evidence="1 2">
    <name type="scientific">Rhabditophanes sp. KR3021</name>
    <dbReference type="NCBI Taxonomy" id="114890"/>
    <lineage>
        <taxon>Eukaryota</taxon>
        <taxon>Metazoa</taxon>
        <taxon>Ecdysozoa</taxon>
        <taxon>Nematoda</taxon>
        <taxon>Chromadorea</taxon>
        <taxon>Rhabditida</taxon>
        <taxon>Tylenchina</taxon>
        <taxon>Panagrolaimomorpha</taxon>
        <taxon>Strongyloidoidea</taxon>
        <taxon>Alloionematidae</taxon>
        <taxon>Rhabditophanes</taxon>
    </lineage>
</organism>
<evidence type="ECO:0000313" key="2">
    <source>
        <dbReference type="WBParaSite" id="RSKR_0001051300.1"/>
    </source>
</evidence>
<proteinExistence type="predicted"/>
<evidence type="ECO:0000313" key="1">
    <source>
        <dbReference type="Proteomes" id="UP000095286"/>
    </source>
</evidence>
<accession>A0AC35UDZ7</accession>
<reference evidence="2" key="1">
    <citation type="submission" date="2016-11" db="UniProtKB">
        <authorList>
            <consortium name="WormBaseParasite"/>
        </authorList>
    </citation>
    <scope>IDENTIFICATION</scope>
    <source>
        <strain evidence="2">KR3021</strain>
    </source>
</reference>
<sequence>MAVPNKKAIIPMSNELNTPKSLDFYNKSSEFELDTDETDIQVEKVHEIAIQKTQTSGKDLIQAKEKHKNMPLSKDNHATTPFLKDKHIISPIAVKNDLNGKEVNGKHFKKSDEKLITAQSESIELDKRKNADNLTSKTAKSEIIAYPSWTKQTTSDIQAATNNAAHNFASVARRRMEQREKKKIVDVPKEKSKKIEKIKRLDKVHEKVVRNNIDHNKNQAMTHTFEKMHDVFSQEEFDKVNGFRRVNLSMLQGIITYFVMFFTYKGADWWNFVMDRIPILRWFPKYNWREHFYLDLMGGLLVSVMSIPQGLAYGMLVGVPPINGLYTCVIGPLVYVFFGTSKHISPGAFAVIALMVGNYVENAAIENGPFENKNQEIDYKIMASGSITLIVGIIQLFLGAVNAGLFAVYLSDPLIKGLMTGASIHVLTSQVKGMTGVIVATKSSETFGFCSYWIHFFYNIKTINLHTCLLSLFAIILLFVSKEIIDPWLSKRKYKVKFPAELLVVGMSTFFIFAMHRYTSIKIDTEIVGPVAVGLSAPRLLDMNEFTKMLPPAIFIALVGFVIHIALAKTVAKVENYPINVNQEWFALGLMNGVSAFFGCFCGGSSMSRTITQVKLGAKSQLATLISVFVIIGVIYGGSKLFYNLPKPVLSAIVVVALKDLLFQVSIGKTYWNHSIVDFLIWLNTLLSVTLLSVNMGLIAAMIFALLTVVFRSQWADSYCLGKIPGTAVYKGIHHYRFAEEIPGIKIFRFDAPLYFANSELFSERLYGVLGIDPLNIVIKVIEKVAERHSMREAHIALEKVAMGKEEYCPLVDDSGSNEEMRISMHEKVVPDENANPQLMGNAEAHVEETLLTHLIVDCSPFPYIDIMGKDVLMQVHKEFKAIGIKVLFGGAKVSVRQLFEISDFYQHVPKIHLFVSVADAVAQAQNERRQHFSHSTEKQRMKTFNSEEGLIPHEVCRGKLKSTPSLDALAEYQACNKSTLESAYLSTDLITSEIDQSNSWMSDTFDDGSNVKLKRRQNFCNDTMQIVDIMSRGKTDLSTTVSTDFSFTNSDAFDINMDTFCIFNNNNKSLKKTSLSDTLSTVCDAEMNNVSIMVVKNAVDSTSSDITMETIVMEESVRTSNVDVHKAENSMEHESQASTCISGSFDANLLVEVGSVLSENSLSMREQYKTMIIKRLPYQRDYSKLNENDLDIYVLAWIQTRLYQFKKANNEAEYFFPLVFNSNLHFLDYINVHHQLFPFIEEHSNSLELIHNLERLDISLYETKGAQTSLAVKLLILHQKYHKKHSNFIKDDFEEKQKKMKLAEKQVLNLKRLEDKLKMKQIELCDILNN</sequence>
<protein>
    <submittedName>
        <fullName evidence="2">STAS domain-containing protein</fullName>
    </submittedName>
</protein>
<dbReference type="WBParaSite" id="RSKR_0001051300.1">
    <property type="protein sequence ID" value="RSKR_0001051300.1"/>
    <property type="gene ID" value="RSKR_0001051300"/>
</dbReference>
<dbReference type="Proteomes" id="UP000095286">
    <property type="component" value="Unplaced"/>
</dbReference>